<dbReference type="GO" id="GO:0006952">
    <property type="term" value="P:defense response"/>
    <property type="evidence" value="ECO:0007669"/>
    <property type="project" value="UniProtKB-KW"/>
</dbReference>
<feature type="signal peptide" evidence="7">
    <location>
        <begin position="1"/>
        <end position="22"/>
    </location>
</feature>
<keyword evidence="3" id="KW-0677">Repeat</keyword>
<comment type="caution">
    <text evidence="10">The sequence shown here is derived from an EMBL/GenBank/DDBJ whole genome shotgun (WGS) entry which is preliminary data.</text>
</comment>
<sequence length="438" mass="50164">MPILFPFSEGFILSLAIKLFLSFQFQWPKLQNDCNDLYNEVRSLRGIHRIVDEVKLQLGQMQCFLKDAESKKRRDERIKGWVRDVRSVAYETEDAIDTFLVKANRRKLGFIQNRLLARHTLGKKISEIQAKLRVISEGRTTFGIQDLSGDGDHSQSLLQTQPNSFKRRVLPDVDNSEVVGFEAEKGDIINLLLNGPSGQSRYVVSIVGSGGLGKTTLAQKVYSCPNIRNHFDYCIWITVSQDFNLLDVLKKIHQKLTNETEWMRVLGLLKEIRQEDQIEFLLEEVNTLLKEKKYLIVLDDVWTEHVFTQLETGLVDVGNGSRVLMTTRNLNVANYADSRGVYRLRLLNEEESLVFFLKKAIRSSHPSPECSEELKNLARRLVQRCNGLPLAFTVLGGLLSSKPCTYREWSGVLQRLDWHVVGGGECMRILATNYDDLR</sequence>
<keyword evidence="2" id="KW-0433">Leucine-rich repeat</keyword>
<evidence type="ECO:0000256" key="6">
    <source>
        <dbReference type="ARBA" id="ARBA00022840"/>
    </source>
</evidence>
<proteinExistence type="inferred from homology"/>
<dbReference type="PRINTS" id="PR00364">
    <property type="entry name" value="DISEASERSIST"/>
</dbReference>
<evidence type="ECO:0000256" key="2">
    <source>
        <dbReference type="ARBA" id="ARBA00022614"/>
    </source>
</evidence>
<organism evidence="10 11">
    <name type="scientific">Carex littledalei</name>
    <dbReference type="NCBI Taxonomy" id="544730"/>
    <lineage>
        <taxon>Eukaryota</taxon>
        <taxon>Viridiplantae</taxon>
        <taxon>Streptophyta</taxon>
        <taxon>Embryophyta</taxon>
        <taxon>Tracheophyta</taxon>
        <taxon>Spermatophyta</taxon>
        <taxon>Magnoliopsida</taxon>
        <taxon>Liliopsida</taxon>
        <taxon>Poales</taxon>
        <taxon>Cyperaceae</taxon>
        <taxon>Cyperoideae</taxon>
        <taxon>Cariceae</taxon>
        <taxon>Carex</taxon>
        <taxon>Carex subgen. Euthyceras</taxon>
    </lineage>
</organism>
<dbReference type="OrthoDB" id="667805at2759"/>
<dbReference type="PANTHER" id="PTHR36766:SF70">
    <property type="entry name" value="DISEASE RESISTANCE PROTEIN RGA4"/>
    <property type="match status" value="1"/>
</dbReference>
<comment type="similarity">
    <text evidence="1">Belongs to the disease resistance NB-LRR family.</text>
</comment>
<keyword evidence="4" id="KW-0547">Nucleotide-binding</keyword>
<evidence type="ECO:0000313" key="10">
    <source>
        <dbReference type="EMBL" id="KAF3336787.1"/>
    </source>
</evidence>
<keyword evidence="5" id="KW-0611">Plant defense</keyword>
<gene>
    <name evidence="10" type="ORF">FCM35_KLT19373</name>
</gene>
<evidence type="ECO:0000259" key="8">
    <source>
        <dbReference type="Pfam" id="PF00931"/>
    </source>
</evidence>
<dbReference type="Gene3D" id="3.40.50.300">
    <property type="entry name" value="P-loop containing nucleotide triphosphate hydrolases"/>
    <property type="match status" value="1"/>
</dbReference>
<dbReference type="GO" id="GO:0005524">
    <property type="term" value="F:ATP binding"/>
    <property type="evidence" value="ECO:0007669"/>
    <property type="project" value="UniProtKB-KW"/>
</dbReference>
<reference evidence="10" key="1">
    <citation type="submission" date="2020-01" db="EMBL/GenBank/DDBJ databases">
        <title>Genome sequence of Kobresia littledalei, the first chromosome-level genome in the family Cyperaceae.</title>
        <authorList>
            <person name="Qu G."/>
        </authorList>
    </citation>
    <scope>NUCLEOTIDE SEQUENCE</scope>
    <source>
        <strain evidence="10">C.B.Clarke</strain>
        <tissue evidence="10">Leaf</tissue>
    </source>
</reference>
<evidence type="ECO:0000313" key="11">
    <source>
        <dbReference type="Proteomes" id="UP000623129"/>
    </source>
</evidence>
<dbReference type="InterPro" id="IPR042197">
    <property type="entry name" value="Apaf_helical"/>
</dbReference>
<keyword evidence="6" id="KW-0067">ATP-binding</keyword>
<feature type="domain" description="NB-ARC" evidence="8">
    <location>
        <begin position="182"/>
        <end position="363"/>
    </location>
</feature>
<dbReference type="GO" id="GO:0043531">
    <property type="term" value="F:ADP binding"/>
    <property type="evidence" value="ECO:0007669"/>
    <property type="project" value="InterPro"/>
</dbReference>
<evidence type="ECO:0000256" key="3">
    <source>
        <dbReference type="ARBA" id="ARBA00022737"/>
    </source>
</evidence>
<evidence type="ECO:0000256" key="1">
    <source>
        <dbReference type="ARBA" id="ARBA00008894"/>
    </source>
</evidence>
<dbReference type="Pfam" id="PF00931">
    <property type="entry name" value="NB-ARC"/>
    <property type="match status" value="1"/>
</dbReference>
<keyword evidence="7" id="KW-0732">Signal</keyword>
<dbReference type="Pfam" id="PF18052">
    <property type="entry name" value="Rx_N"/>
    <property type="match status" value="1"/>
</dbReference>
<dbReference type="InterPro" id="IPR002182">
    <property type="entry name" value="NB-ARC"/>
</dbReference>
<dbReference type="InterPro" id="IPR027417">
    <property type="entry name" value="P-loop_NTPase"/>
</dbReference>
<dbReference type="EMBL" id="SWLB01000007">
    <property type="protein sequence ID" value="KAF3336787.1"/>
    <property type="molecule type" value="Genomic_DNA"/>
</dbReference>
<dbReference type="SUPFAM" id="SSF52540">
    <property type="entry name" value="P-loop containing nucleoside triphosphate hydrolases"/>
    <property type="match status" value="1"/>
</dbReference>
<name>A0A833RDU7_9POAL</name>
<evidence type="ECO:0000256" key="4">
    <source>
        <dbReference type="ARBA" id="ARBA00022741"/>
    </source>
</evidence>
<dbReference type="Gene3D" id="1.20.5.4130">
    <property type="match status" value="1"/>
</dbReference>
<dbReference type="Gene3D" id="1.10.8.430">
    <property type="entry name" value="Helical domain of apoptotic protease-activating factors"/>
    <property type="match status" value="1"/>
</dbReference>
<dbReference type="InterPro" id="IPR038005">
    <property type="entry name" value="RX-like_CC"/>
</dbReference>
<dbReference type="CDD" id="cd14798">
    <property type="entry name" value="RX-CC_like"/>
    <property type="match status" value="1"/>
</dbReference>
<dbReference type="PANTHER" id="PTHR36766">
    <property type="entry name" value="PLANT BROAD-SPECTRUM MILDEW RESISTANCE PROTEIN RPW8"/>
    <property type="match status" value="1"/>
</dbReference>
<dbReference type="InterPro" id="IPR041118">
    <property type="entry name" value="Rx_N"/>
</dbReference>
<evidence type="ECO:0000259" key="9">
    <source>
        <dbReference type="Pfam" id="PF18052"/>
    </source>
</evidence>
<dbReference type="AlphaFoldDB" id="A0A833RDU7"/>
<dbReference type="FunFam" id="3.40.50.300:FF:001091">
    <property type="entry name" value="Probable disease resistance protein At1g61300"/>
    <property type="match status" value="1"/>
</dbReference>
<protein>
    <submittedName>
        <fullName evidence="10">Putative disease resistance RPP8-like protein 2</fullName>
    </submittedName>
</protein>
<feature type="chain" id="PRO_5032645941" evidence="7">
    <location>
        <begin position="23"/>
        <end position="438"/>
    </location>
</feature>
<feature type="domain" description="Disease resistance N-terminal" evidence="9">
    <location>
        <begin position="37"/>
        <end position="112"/>
    </location>
</feature>
<accession>A0A833RDU7</accession>
<dbReference type="Proteomes" id="UP000623129">
    <property type="component" value="Unassembled WGS sequence"/>
</dbReference>
<keyword evidence="11" id="KW-1185">Reference proteome</keyword>
<evidence type="ECO:0000256" key="5">
    <source>
        <dbReference type="ARBA" id="ARBA00022821"/>
    </source>
</evidence>
<evidence type="ECO:0000256" key="7">
    <source>
        <dbReference type="SAM" id="SignalP"/>
    </source>
</evidence>